<evidence type="ECO:0000313" key="2">
    <source>
        <dbReference type="Proteomes" id="UP000764110"/>
    </source>
</evidence>
<gene>
    <name evidence="1" type="ORF">MHUMG1_10631</name>
</gene>
<evidence type="ECO:0000313" key="1">
    <source>
        <dbReference type="EMBL" id="KAH0591636.1"/>
    </source>
</evidence>
<sequence>MANPTRWRVEEFRIEAGADSIHDRLYANWNMQVAVSITIKAVINIGGDDTPYQLTPEDLQTLQLVLKSQDPFPSSWACDTEENEFAHVMPSMARNEALHPKEQQSASTFSKRTYLTYWLRTGKVEWRDFIARIQEPDGNWVTTIDSGSGLYSSIRITGIPPAVYSSNNLDIAKSPVQDGTWVLKINGSPQDQDMYQTEYHVTLSNVQLQKVVCKNTDSLFAYSKKDARSILLYIWPSNNDTSTVTAGFEYGKPTARYYGKPKAQVVMDGKGISGPLHLTLLKFKNTLGVPELAHSGTGNFELWDIYGNSARFAAASTNEWKDIQVQLDR</sequence>
<dbReference type="Proteomes" id="UP000764110">
    <property type="component" value="Unassembled WGS sequence"/>
</dbReference>
<organism evidence="1 2">
    <name type="scientific">Metarhizium humberi</name>
    <dbReference type="NCBI Taxonomy" id="2596975"/>
    <lineage>
        <taxon>Eukaryota</taxon>
        <taxon>Fungi</taxon>
        <taxon>Dikarya</taxon>
        <taxon>Ascomycota</taxon>
        <taxon>Pezizomycotina</taxon>
        <taxon>Sordariomycetes</taxon>
        <taxon>Hypocreomycetidae</taxon>
        <taxon>Hypocreales</taxon>
        <taxon>Clavicipitaceae</taxon>
        <taxon>Metarhizium</taxon>
    </lineage>
</organism>
<proteinExistence type="predicted"/>
<comment type="caution">
    <text evidence="1">The sequence shown here is derived from an EMBL/GenBank/DDBJ whole genome shotgun (WGS) entry which is preliminary data.</text>
</comment>
<dbReference type="EMBL" id="JACEFI010000079">
    <property type="protein sequence ID" value="KAH0591636.1"/>
    <property type="molecule type" value="Genomic_DNA"/>
</dbReference>
<name>A0A9P8M186_9HYPO</name>
<keyword evidence="2" id="KW-1185">Reference proteome</keyword>
<protein>
    <submittedName>
        <fullName evidence="1">Uncharacterized protein</fullName>
    </submittedName>
</protein>
<reference evidence="1 2" key="1">
    <citation type="submission" date="2020-07" db="EMBL/GenBank/DDBJ databases">
        <title>Metarhizium humberi genome.</title>
        <authorList>
            <person name="Lysoe E."/>
        </authorList>
    </citation>
    <scope>NUCLEOTIDE SEQUENCE [LARGE SCALE GENOMIC DNA]</scope>
    <source>
        <strain evidence="1 2">ESALQ1638</strain>
    </source>
</reference>
<accession>A0A9P8M186</accession>
<dbReference type="AlphaFoldDB" id="A0A9P8M186"/>